<proteinExistence type="predicted"/>
<evidence type="ECO:0008006" key="4">
    <source>
        <dbReference type="Google" id="ProtNLM"/>
    </source>
</evidence>
<dbReference type="AlphaFoldDB" id="A0AAN8P9J4"/>
<accession>A0AAN8P9J4</accession>
<evidence type="ECO:0000313" key="3">
    <source>
        <dbReference type="Proteomes" id="UP001347796"/>
    </source>
</evidence>
<comment type="caution">
    <text evidence="2">The sequence shown here is derived from an EMBL/GenBank/DDBJ whole genome shotgun (WGS) entry which is preliminary data.</text>
</comment>
<gene>
    <name evidence="2" type="ORF">SNE40_017345</name>
</gene>
<sequence>MASRDRCLYLDLETDEDMKETEEYRRSVRDFGTWWHCWHLFFFLFLICTGFLLFLLCPTWSMGPLVPFVVGVTGLIITCPSSFRRYRKLNTSYREYILTALLITNAVGISTACIGWSMGTRLDHSSYCYPGLEMFTLSLLPPIVIYLLLLIVTGFSAVLADRDNLRRTIDYVELPSSLPTTN</sequence>
<dbReference type="Proteomes" id="UP001347796">
    <property type="component" value="Unassembled WGS sequence"/>
</dbReference>
<keyword evidence="1" id="KW-1133">Transmembrane helix</keyword>
<keyword evidence="1" id="KW-0472">Membrane</keyword>
<feature type="transmembrane region" description="Helical" evidence="1">
    <location>
        <begin position="139"/>
        <end position="160"/>
    </location>
</feature>
<keyword evidence="1" id="KW-0812">Transmembrane</keyword>
<name>A0AAN8P9J4_PATCE</name>
<feature type="transmembrane region" description="Helical" evidence="1">
    <location>
        <begin position="35"/>
        <end position="56"/>
    </location>
</feature>
<feature type="transmembrane region" description="Helical" evidence="1">
    <location>
        <begin position="95"/>
        <end position="119"/>
    </location>
</feature>
<reference evidence="2 3" key="1">
    <citation type="submission" date="2024-01" db="EMBL/GenBank/DDBJ databases">
        <title>The genome of the rayed Mediterranean limpet Patella caerulea (Linnaeus, 1758).</title>
        <authorList>
            <person name="Anh-Thu Weber A."/>
            <person name="Halstead-Nussloch G."/>
        </authorList>
    </citation>
    <scope>NUCLEOTIDE SEQUENCE [LARGE SCALE GENOMIC DNA]</scope>
    <source>
        <strain evidence="2">AATW-2023a</strain>
        <tissue evidence="2">Whole specimen</tissue>
    </source>
</reference>
<organism evidence="2 3">
    <name type="scientific">Patella caerulea</name>
    <name type="common">Rayed Mediterranean limpet</name>
    <dbReference type="NCBI Taxonomy" id="87958"/>
    <lineage>
        <taxon>Eukaryota</taxon>
        <taxon>Metazoa</taxon>
        <taxon>Spiralia</taxon>
        <taxon>Lophotrochozoa</taxon>
        <taxon>Mollusca</taxon>
        <taxon>Gastropoda</taxon>
        <taxon>Patellogastropoda</taxon>
        <taxon>Patelloidea</taxon>
        <taxon>Patellidae</taxon>
        <taxon>Patella</taxon>
    </lineage>
</organism>
<evidence type="ECO:0000313" key="2">
    <source>
        <dbReference type="EMBL" id="KAK6173982.1"/>
    </source>
</evidence>
<keyword evidence="3" id="KW-1185">Reference proteome</keyword>
<feature type="transmembrane region" description="Helical" evidence="1">
    <location>
        <begin position="62"/>
        <end position="83"/>
    </location>
</feature>
<dbReference type="EMBL" id="JAZGQO010000011">
    <property type="protein sequence ID" value="KAK6173982.1"/>
    <property type="molecule type" value="Genomic_DNA"/>
</dbReference>
<protein>
    <recommendedName>
        <fullName evidence="4">Transmembrane protein</fullName>
    </recommendedName>
</protein>
<evidence type="ECO:0000256" key="1">
    <source>
        <dbReference type="SAM" id="Phobius"/>
    </source>
</evidence>